<dbReference type="OrthoDB" id="9767116at2"/>
<dbReference type="InterPro" id="IPR008930">
    <property type="entry name" value="Terpenoid_cyclase/PrenylTrfase"/>
</dbReference>
<dbReference type="InterPro" id="IPR041203">
    <property type="entry name" value="Bact_A2M_MG5"/>
</dbReference>
<dbReference type="SMART" id="SM01359">
    <property type="entry name" value="A2M_N_2"/>
    <property type="match status" value="1"/>
</dbReference>
<dbReference type="InterPro" id="IPR041246">
    <property type="entry name" value="Bact_MG10"/>
</dbReference>
<reference evidence="5 6" key="1">
    <citation type="submission" date="2019-03" db="EMBL/GenBank/DDBJ databases">
        <title>Genomic Encyclopedia of Type Strains, Phase IV (KMG-IV): sequencing the most valuable type-strain genomes for metagenomic binning, comparative biology and taxonomic classification.</title>
        <authorList>
            <person name="Goeker M."/>
        </authorList>
    </citation>
    <scope>NUCLEOTIDE SEQUENCE [LARGE SCALE GENOMIC DNA]</scope>
    <source>
        <strain evidence="5 6">DSM 21100</strain>
    </source>
</reference>
<dbReference type="Gene3D" id="2.60.40.1930">
    <property type="match status" value="1"/>
</dbReference>
<comment type="caution">
    <text evidence="5">The sequence shown here is derived from an EMBL/GenBank/DDBJ whole genome shotgun (WGS) entry which is preliminary data.</text>
</comment>
<keyword evidence="2" id="KW-0732">Signal</keyword>
<dbReference type="InterPro" id="IPR001599">
    <property type="entry name" value="Macroglobln_a2"/>
</dbReference>
<dbReference type="Pfam" id="PF07678">
    <property type="entry name" value="TED_complement"/>
    <property type="match status" value="1"/>
</dbReference>
<dbReference type="GO" id="GO:0004866">
    <property type="term" value="F:endopeptidase inhibitor activity"/>
    <property type="evidence" value="ECO:0007669"/>
    <property type="project" value="InterPro"/>
</dbReference>
<feature type="domain" description="Alpha-2-macroglobulin bait region" evidence="3">
    <location>
        <begin position="984"/>
        <end position="1126"/>
    </location>
</feature>
<dbReference type="InterPro" id="IPR051802">
    <property type="entry name" value="YfhM-like"/>
</dbReference>
<dbReference type="Proteomes" id="UP000295807">
    <property type="component" value="Unassembled WGS sequence"/>
</dbReference>
<feature type="domain" description="Alpha-2-macroglobulin" evidence="4">
    <location>
        <begin position="1190"/>
        <end position="1279"/>
    </location>
</feature>
<dbReference type="InterPro" id="IPR011626">
    <property type="entry name" value="Alpha-macroglobulin_TED"/>
</dbReference>
<evidence type="ECO:0000313" key="6">
    <source>
        <dbReference type="Proteomes" id="UP000295807"/>
    </source>
</evidence>
<dbReference type="Pfam" id="PF07703">
    <property type="entry name" value="A2M_BRD"/>
    <property type="match status" value="1"/>
</dbReference>
<dbReference type="Pfam" id="PF17972">
    <property type="entry name" value="bMG5"/>
    <property type="match status" value="1"/>
</dbReference>
<organism evidence="5 6">
    <name type="scientific">Anseongella ginsenosidimutans</name>
    <dbReference type="NCBI Taxonomy" id="496056"/>
    <lineage>
        <taxon>Bacteria</taxon>
        <taxon>Pseudomonadati</taxon>
        <taxon>Bacteroidota</taxon>
        <taxon>Sphingobacteriia</taxon>
        <taxon>Sphingobacteriales</taxon>
        <taxon>Sphingobacteriaceae</taxon>
        <taxon>Anseongella</taxon>
    </lineage>
</organism>
<dbReference type="SMART" id="SM01360">
    <property type="entry name" value="A2M"/>
    <property type="match status" value="1"/>
</dbReference>
<dbReference type="Pfam" id="PF00207">
    <property type="entry name" value="A2M"/>
    <property type="match status" value="1"/>
</dbReference>
<dbReference type="PANTHER" id="PTHR40094">
    <property type="entry name" value="ALPHA-2-MACROGLOBULIN HOMOLOG"/>
    <property type="match status" value="1"/>
</dbReference>
<protein>
    <recommendedName>
        <fullName evidence="7">Alpha-2-macroglobulin family protein</fullName>
    </recommendedName>
</protein>
<evidence type="ECO:0000259" key="3">
    <source>
        <dbReference type="SMART" id="SM01359"/>
    </source>
</evidence>
<evidence type="ECO:0008006" key="7">
    <source>
        <dbReference type="Google" id="ProtNLM"/>
    </source>
</evidence>
<dbReference type="InterPro" id="IPR041462">
    <property type="entry name" value="Bact_A2M_MG6"/>
</dbReference>
<proteinExistence type="inferred from homology"/>
<gene>
    <name evidence="5" type="ORF">EDD80_10335</name>
</gene>
<dbReference type="InterPro" id="IPR021868">
    <property type="entry name" value="Alpha_2_Macroglob_MG3"/>
</dbReference>
<comment type="similarity">
    <text evidence="1">Belongs to the protease inhibitor I39 (alpha-2-macroglobulin) family. Bacterial alpha-2-macroglobulin subfamily.</text>
</comment>
<dbReference type="Pfam" id="PF17973">
    <property type="entry name" value="bMG10"/>
    <property type="match status" value="1"/>
</dbReference>
<evidence type="ECO:0000256" key="1">
    <source>
        <dbReference type="ARBA" id="ARBA00010556"/>
    </source>
</evidence>
<sequence length="1859" mass="206318">MVETIHAASRPRSVFYLFFLVTIILASCKPPVREVDPAFAKYIESYTTGTISRQSPVRIRLASEVPSLYEEGAELPASLFRFEPGIEGKAYRTDPGTIEFRPAGNLEPGRMYTAVFDLSAVIDVPEELEEFTFQFQVIEPSFDIAEEGLRVSSSTSPEYLEYNGYITTADIEDPLQVEKLLSVDYEGKKPLIKWQHRAEEKKYHFTIDSLLREDAEKKLLLSWNGTAIGNGQEGEKTVIVPAKGVFKVLNMRAVNDPGQYVLLQFSQPLSSAQSLEGLVTVAGLSDLRYTVEGSELKIYAPDVYEGEYQVQINQGVRSSLDQRLENAFSGSIFFENRMPSVSILGKGAILPQSGKLVLPFDAVNLKAVDVSIIKIYEDNIPQFLQQNNLESNYDLRRVARPVAQKTIWLNKDKSLDLAKRNRFSLDIDELVNAEPGAIYTVTIGFRRAYSLYACQGEAAAEQEEQSGYSENIDEDDQFWSRYDQYYPYGFDWKERDNPCNDAYYNKRRWATKNVIASNLGLIVKRGAGNSILVSVTDILTAKPMEGVELELLDYQQQVLERGKSDGEGLARFETGRKPFLLIARKGEQRGYLKLDDGSSLPLSRFDVGGGEVQQGLKGYIYGERGVWRPGDSLFLTFMLEDKAGRLPAAHPVIFEVFNPRGQLYLRTVRNESDNGFYAFPFATGQDAPTGNWTAKVKVGGAEFSKSLKIETIMPNRLKIDLDFGENKSLSKAGMQVVHLSSRWLFGGTAQNLKASVDAYLSHQGTAFGQYNGYSFDDPAAAFSPELVKIFEGKLDAKGHVSFTPKITVGNTAPGVLKANFLVKVFEPGGNFSMDRVSLPYHAYNSYVGVKIPEGESFSGFLVTGKNHPVDIVNLDTEGKLLSGSRKVKVSLYKVQWRWWWDENGDDLSNFAQDSYNKLLQEEEITLQNGRAKWNLRVEYPEWGRYLLRVKDLESGHITGETLYIDWPGWNERMRDEHPTEAAMLSFTANKERFQVGEEVVLTIPSSEGGRCLVSIESGSKVIRTFWTDTQKGQTVFKFKAEKEMAPNVYVNVSLLQPHSQTLNDLPIRMYGVIPILVEAPETILKPAIDMPASIRPEEQASVTVSEASGKAMTYTLAIVDEGLLDLTRFNTPDPHAAFYAREALGVKTWDLFDAVIGAWGGDLERILSIGGDEELNRDAGAARANRFKPVVKFMGPFRLEKGKEQTHSFRLDPYIGSVRVMVVAGDKGAYGMAEKAVSVKKPLMLLATLPRVLSPGEKVRMPVTVFSTAAGTRDIALRLSANKLIHPAGGESSSQTVHFNEPGEQLVYFELEAGSAAGIGKVSITASSGNQKANYEVELDIRNPNPVVTNIIEQEVAPGKTWETNFLPVGTAGSREGYLEVSAIPALQLAKHLDYLVRYPHGCLEQVTSSVFPQLVLEQLSDPGEQEKAAIARNVKAGIQRLKGFQRTDGGLAYWPGAKESDEWGTSYAGHFLLEARERGYSLPPGFLDQWVKYQRNKAAAWSPGAYNFQGGDLLQAYRLYLLAAAGAPEMGAMNRLREFSYLHPVAGWLLAAAYHLGGQAEAASRLADNLPLTAPSYRRPGRTYGSSLRDKAIILQSLVTMGRREQAKELLGEVSRELSGESWYSTQTTAWSLISIAEYCGKSASGSKLLAAYGLNNDKGTINTSSYLARIPLNLQNGKQQAMIRNDGENVLFVRWVLSGQPAPGENPPPAKASGLLGMTVKYKSLDGKPVNPARMAQGTDFMAEVTLNNPGGNGDYQEMALSQVFPSGWEIINTRLSGDDNLSLSSSFTYQDIRDDRVYTYFDLPEKRSVTYHVMLNAAYPGRFYQPPVYCEAMYDAGISARTAGRWVEIYNPLESN</sequence>
<dbReference type="RefSeq" id="WP_132128409.1">
    <property type="nucleotide sequence ID" value="NZ_CP042432.1"/>
</dbReference>
<dbReference type="InterPro" id="IPR047565">
    <property type="entry name" value="Alpha-macroglob_thiol-ester_cl"/>
</dbReference>
<dbReference type="EMBL" id="SMAD01000003">
    <property type="protein sequence ID" value="TCS88174.1"/>
    <property type="molecule type" value="Genomic_DNA"/>
</dbReference>
<dbReference type="Pfam" id="PF17962">
    <property type="entry name" value="bMG6"/>
    <property type="match status" value="1"/>
</dbReference>
<dbReference type="SUPFAM" id="SSF48239">
    <property type="entry name" value="Terpenoid cyclases/Protein prenyltransferases"/>
    <property type="match status" value="1"/>
</dbReference>
<evidence type="ECO:0000259" key="4">
    <source>
        <dbReference type="SMART" id="SM01360"/>
    </source>
</evidence>
<dbReference type="CDD" id="cd02891">
    <property type="entry name" value="A2M_like"/>
    <property type="match status" value="1"/>
</dbReference>
<dbReference type="SMART" id="SM01419">
    <property type="entry name" value="Thiol-ester_cl"/>
    <property type="match status" value="1"/>
</dbReference>
<name>A0A4R3KSS0_9SPHI</name>
<dbReference type="GO" id="GO:0005615">
    <property type="term" value="C:extracellular space"/>
    <property type="evidence" value="ECO:0007669"/>
    <property type="project" value="InterPro"/>
</dbReference>
<dbReference type="PANTHER" id="PTHR40094:SF1">
    <property type="entry name" value="UBIQUITIN DOMAIN-CONTAINING PROTEIN"/>
    <property type="match status" value="1"/>
</dbReference>
<accession>A0A4R3KSS0</accession>
<dbReference type="Gene3D" id="1.50.10.20">
    <property type="match status" value="1"/>
</dbReference>
<dbReference type="Pfam" id="PF11974">
    <property type="entry name" value="bMG3"/>
    <property type="match status" value="1"/>
</dbReference>
<dbReference type="InterPro" id="IPR002890">
    <property type="entry name" value="MG2"/>
</dbReference>
<keyword evidence="6" id="KW-1185">Reference proteome</keyword>
<dbReference type="Pfam" id="PF01835">
    <property type="entry name" value="MG2"/>
    <property type="match status" value="1"/>
</dbReference>
<evidence type="ECO:0000313" key="5">
    <source>
        <dbReference type="EMBL" id="TCS88174.1"/>
    </source>
</evidence>
<evidence type="ECO:0000256" key="2">
    <source>
        <dbReference type="ARBA" id="ARBA00022729"/>
    </source>
</evidence>
<dbReference type="InterPro" id="IPR011625">
    <property type="entry name" value="A2M_N_BRD"/>
</dbReference>